<dbReference type="InterPro" id="IPR039538">
    <property type="entry name" value="BetI_C"/>
</dbReference>
<keyword evidence="2" id="KW-0805">Transcription regulation</keyword>
<keyword evidence="3 5" id="KW-0238">DNA-binding</keyword>
<dbReference type="Proteomes" id="UP000244924">
    <property type="component" value="Unassembled WGS sequence"/>
</dbReference>
<organism evidence="7 8">
    <name type="scientific">Albidovulum aquaemixtae</name>
    <dbReference type="NCBI Taxonomy" id="1542388"/>
    <lineage>
        <taxon>Bacteria</taxon>
        <taxon>Pseudomonadati</taxon>
        <taxon>Pseudomonadota</taxon>
        <taxon>Alphaproteobacteria</taxon>
        <taxon>Rhodobacterales</taxon>
        <taxon>Paracoccaceae</taxon>
        <taxon>Albidovulum</taxon>
    </lineage>
</organism>
<dbReference type="PANTHER" id="PTHR30055">
    <property type="entry name" value="HTH-TYPE TRANSCRIPTIONAL REGULATOR RUTR"/>
    <property type="match status" value="1"/>
</dbReference>
<dbReference type="AlphaFoldDB" id="A0A2R8BLJ0"/>
<evidence type="ECO:0000256" key="5">
    <source>
        <dbReference type="PROSITE-ProRule" id="PRU00335"/>
    </source>
</evidence>
<dbReference type="GO" id="GO:0000976">
    <property type="term" value="F:transcription cis-regulatory region binding"/>
    <property type="evidence" value="ECO:0007669"/>
    <property type="project" value="TreeGrafter"/>
</dbReference>
<accession>A0A2R8BLJ0</accession>
<feature type="DNA-binding region" description="H-T-H motif" evidence="5">
    <location>
        <begin position="43"/>
        <end position="62"/>
    </location>
</feature>
<reference evidence="7 8" key="1">
    <citation type="submission" date="2018-03" db="EMBL/GenBank/DDBJ databases">
        <authorList>
            <person name="Keele B.F."/>
        </authorList>
    </citation>
    <scope>NUCLEOTIDE SEQUENCE [LARGE SCALE GENOMIC DNA]</scope>
    <source>
        <strain evidence="7 8">CECT 8626</strain>
    </source>
</reference>
<dbReference type="SUPFAM" id="SSF46689">
    <property type="entry name" value="Homeodomain-like"/>
    <property type="match status" value="1"/>
</dbReference>
<keyword evidence="4" id="KW-0804">Transcription</keyword>
<name>A0A2R8BLJ0_9RHOB</name>
<dbReference type="Pfam" id="PF13977">
    <property type="entry name" value="TetR_C_6"/>
    <property type="match status" value="1"/>
</dbReference>
<sequence>MRHNEQGSAEKSPKAVRHPERNRQVLIAAALDSIAEHGITDTTVSRIIERAGLSRGMIHLHFGGKDNLLVAAAEAFSREYYDEMERQLAGKEGDPAALIMAVVRADLSEEILNGRSAAIWHAFRGRANAHEGIARYSDTRDRRLRGMIREAFVALAEANGITDGVTVARETTYGTLALLEGMWTDYLSHPKAFSRKDAERIIARFLAGIFPRHF</sequence>
<evidence type="ECO:0000256" key="2">
    <source>
        <dbReference type="ARBA" id="ARBA00023015"/>
    </source>
</evidence>
<dbReference type="PRINTS" id="PR00455">
    <property type="entry name" value="HTHTETR"/>
</dbReference>
<gene>
    <name evidence="7" type="primary">betI_4</name>
    <name evidence="7" type="ORF">DEA8626_03308</name>
</gene>
<dbReference type="RefSeq" id="WP_108854294.1">
    <property type="nucleotide sequence ID" value="NZ_OMOQ01000003.1"/>
</dbReference>
<proteinExistence type="predicted"/>
<evidence type="ECO:0000313" key="8">
    <source>
        <dbReference type="Proteomes" id="UP000244924"/>
    </source>
</evidence>
<dbReference type="Pfam" id="PF00440">
    <property type="entry name" value="TetR_N"/>
    <property type="match status" value="1"/>
</dbReference>
<dbReference type="SUPFAM" id="SSF48498">
    <property type="entry name" value="Tetracyclin repressor-like, C-terminal domain"/>
    <property type="match status" value="1"/>
</dbReference>
<evidence type="ECO:0000256" key="4">
    <source>
        <dbReference type="ARBA" id="ARBA00023163"/>
    </source>
</evidence>
<dbReference type="PROSITE" id="PS50977">
    <property type="entry name" value="HTH_TETR_2"/>
    <property type="match status" value="1"/>
</dbReference>
<dbReference type="Gene3D" id="1.10.357.10">
    <property type="entry name" value="Tetracycline Repressor, domain 2"/>
    <property type="match status" value="1"/>
</dbReference>
<dbReference type="PROSITE" id="PS01081">
    <property type="entry name" value="HTH_TETR_1"/>
    <property type="match status" value="1"/>
</dbReference>
<dbReference type="InterPro" id="IPR023772">
    <property type="entry name" value="DNA-bd_HTH_TetR-type_CS"/>
</dbReference>
<evidence type="ECO:0000259" key="6">
    <source>
        <dbReference type="PROSITE" id="PS50977"/>
    </source>
</evidence>
<dbReference type="PANTHER" id="PTHR30055:SF234">
    <property type="entry name" value="HTH-TYPE TRANSCRIPTIONAL REGULATOR BETI"/>
    <property type="match status" value="1"/>
</dbReference>
<feature type="domain" description="HTH tetR-type" evidence="6">
    <location>
        <begin position="20"/>
        <end position="80"/>
    </location>
</feature>
<evidence type="ECO:0000256" key="1">
    <source>
        <dbReference type="ARBA" id="ARBA00022491"/>
    </source>
</evidence>
<dbReference type="InterPro" id="IPR036271">
    <property type="entry name" value="Tet_transcr_reg_TetR-rel_C_sf"/>
</dbReference>
<evidence type="ECO:0000256" key="3">
    <source>
        <dbReference type="ARBA" id="ARBA00023125"/>
    </source>
</evidence>
<dbReference type="InterPro" id="IPR009057">
    <property type="entry name" value="Homeodomain-like_sf"/>
</dbReference>
<keyword evidence="8" id="KW-1185">Reference proteome</keyword>
<dbReference type="OrthoDB" id="7336460at2"/>
<protein>
    <submittedName>
        <fullName evidence="7">HTH-type transcriptional regulator BetI</fullName>
    </submittedName>
</protein>
<evidence type="ECO:0000313" key="7">
    <source>
        <dbReference type="EMBL" id="SPH24258.1"/>
    </source>
</evidence>
<dbReference type="GO" id="GO:0003700">
    <property type="term" value="F:DNA-binding transcription factor activity"/>
    <property type="evidence" value="ECO:0007669"/>
    <property type="project" value="TreeGrafter"/>
</dbReference>
<dbReference type="EMBL" id="OMOQ01000003">
    <property type="protein sequence ID" value="SPH24258.1"/>
    <property type="molecule type" value="Genomic_DNA"/>
</dbReference>
<keyword evidence="1" id="KW-0678">Repressor</keyword>
<dbReference type="InterPro" id="IPR050109">
    <property type="entry name" value="HTH-type_TetR-like_transc_reg"/>
</dbReference>
<dbReference type="InterPro" id="IPR001647">
    <property type="entry name" value="HTH_TetR"/>
</dbReference>